<reference evidence="15" key="1">
    <citation type="submission" date="2024-01" db="EMBL/GenBank/DDBJ databases">
        <title>GRCr8: a new rat reference genome assembly contstructed from accurate long reads and long range scaffolding.</title>
        <authorList>
            <person name="Doris P.A."/>
            <person name="Kalbfleisch T."/>
            <person name="Li K."/>
            <person name="Howe K."/>
            <person name="Wood J."/>
        </authorList>
    </citation>
    <scope>NUCLEOTIDE SEQUENCE [LARGE SCALE GENOMIC DNA]</scope>
    <source>
        <strain evidence="15">Brown Norway</strain>
    </source>
</reference>
<dbReference type="GeneTree" id="ENSGT00960000186612"/>
<comment type="subcellular location">
    <subcellularLocation>
        <location evidence="2 13">Cell membrane</location>
        <topology evidence="2 13">Multi-pass membrane protein</topology>
    </subcellularLocation>
</comment>
<dbReference type="Ensembl" id="ENSRNOT00000170416.1">
    <property type="protein sequence ID" value="ENSRNOP00000107233.1"/>
    <property type="gene ID" value="ENSRNOG00000089695.1"/>
</dbReference>
<dbReference type="PANTHER" id="PTHR24062">
    <property type="entry name" value="VOMERONASAL TYPE-1 RECEPTOR"/>
    <property type="match status" value="1"/>
</dbReference>
<reference evidence="15" key="3">
    <citation type="submission" date="2025-09" db="UniProtKB">
        <authorList>
            <consortium name="Ensembl"/>
        </authorList>
    </citation>
    <scope>IDENTIFICATION</scope>
    <source>
        <strain evidence="15">Brown Norway</strain>
    </source>
</reference>
<feature type="transmembrane region" description="Helical" evidence="13">
    <location>
        <begin position="100"/>
        <end position="125"/>
    </location>
</feature>
<keyword evidence="8 13" id="KW-0297">G-protein coupled receptor</keyword>
<comment type="function">
    <text evidence="1">Putative pheromone receptor implicated in the regulation of social as well as reproductive behavior.</text>
</comment>
<evidence type="ECO:0000256" key="1">
    <source>
        <dbReference type="ARBA" id="ARBA00002233"/>
    </source>
</evidence>
<evidence type="ECO:0000256" key="3">
    <source>
        <dbReference type="ARBA" id="ARBA00010663"/>
    </source>
</evidence>
<keyword evidence="5 13" id="KW-0589">Pheromone response</keyword>
<evidence type="ECO:0000256" key="13">
    <source>
        <dbReference type="RuleBase" id="RU364061"/>
    </source>
</evidence>
<evidence type="ECO:0000256" key="5">
    <source>
        <dbReference type="ARBA" id="ARBA00022507"/>
    </source>
</evidence>
<keyword evidence="11 13" id="KW-0675">Receptor</keyword>
<keyword evidence="10" id="KW-1015">Disulfide bond</keyword>
<dbReference type="Gene3D" id="1.20.1070.10">
    <property type="entry name" value="Rhodopsin 7-helix transmembrane proteins"/>
    <property type="match status" value="1"/>
</dbReference>
<dbReference type="Proteomes" id="UP000002494">
    <property type="component" value="Chromosome 1"/>
</dbReference>
<feature type="transmembrane region" description="Helical" evidence="13">
    <location>
        <begin position="145"/>
        <end position="167"/>
    </location>
</feature>
<evidence type="ECO:0000256" key="4">
    <source>
        <dbReference type="ARBA" id="ARBA00022475"/>
    </source>
</evidence>
<feature type="transmembrane region" description="Helical" evidence="13">
    <location>
        <begin position="27"/>
        <end position="50"/>
    </location>
</feature>
<evidence type="ECO:0000256" key="6">
    <source>
        <dbReference type="ARBA" id="ARBA00022692"/>
    </source>
</evidence>
<evidence type="ECO:0000256" key="12">
    <source>
        <dbReference type="ARBA" id="ARBA00023224"/>
    </source>
</evidence>
<evidence type="ECO:0000256" key="8">
    <source>
        <dbReference type="ARBA" id="ARBA00023040"/>
    </source>
</evidence>
<gene>
    <name evidence="15" type="primary">Vom1r9</name>
</gene>
<dbReference type="PRINTS" id="PR01534">
    <property type="entry name" value="VOMERONASL1R"/>
</dbReference>
<sequence length="316" mass="36314">MRNVWQHILKSVFLSNSMDARNLGVGITYLLQSVVGLLGNISLIFYYLIIYYKKHKIKPMDLILMHLIIVNILIILSKGLATTMGCFGLKLFFNDWSYHFFMYVLRVFRSMSIVTICLLSVFQAITIMPRNSCLKNLRVKSTMDISFCISLCWVLYIIINVIFPLYMSITLSRKNITKDTNFKLYTIVGYDKITGSLYTTFFVFPEILFSGLITWSSSSMIVLLYRHKRRVQYLQSTHASHSSSPESRATQNILVLVSIFLAFYTISAISHAYSALFHSSDKWLMIFSNILTLCLPTSSLFVLMSHSSSLSKLCFL</sequence>
<proteinExistence type="inferred from homology"/>
<evidence type="ECO:0000256" key="7">
    <source>
        <dbReference type="ARBA" id="ARBA00022989"/>
    </source>
</evidence>
<evidence type="ECO:0000259" key="14">
    <source>
        <dbReference type="PROSITE" id="PS50262"/>
    </source>
</evidence>
<feature type="domain" description="G-protein coupled receptors family 1 profile" evidence="14">
    <location>
        <begin position="39"/>
        <end position="303"/>
    </location>
</feature>
<evidence type="ECO:0000256" key="2">
    <source>
        <dbReference type="ARBA" id="ARBA00004651"/>
    </source>
</evidence>
<dbReference type="PROSITE" id="PS50262">
    <property type="entry name" value="G_PROTEIN_RECEP_F1_2"/>
    <property type="match status" value="1"/>
</dbReference>
<keyword evidence="7 13" id="KW-1133">Transmembrane helix</keyword>
<feature type="transmembrane region" description="Helical" evidence="13">
    <location>
        <begin position="62"/>
        <end position="80"/>
    </location>
</feature>
<evidence type="ECO:0000313" key="16">
    <source>
        <dbReference type="Proteomes" id="UP000002494"/>
    </source>
</evidence>
<keyword evidence="12 13" id="KW-0807">Transducer</keyword>
<name>A0ABK0L9Z9_RAT</name>
<dbReference type="InterPro" id="IPR017452">
    <property type="entry name" value="GPCR_Rhodpsn_7TM"/>
</dbReference>
<keyword evidence="16" id="KW-1185">Reference proteome</keyword>
<organism evidence="15 16">
    <name type="scientific">Rattus norvegicus</name>
    <name type="common">Rat</name>
    <dbReference type="NCBI Taxonomy" id="10116"/>
    <lineage>
        <taxon>Eukaryota</taxon>
        <taxon>Metazoa</taxon>
        <taxon>Chordata</taxon>
        <taxon>Craniata</taxon>
        <taxon>Vertebrata</taxon>
        <taxon>Euteleostomi</taxon>
        <taxon>Mammalia</taxon>
        <taxon>Eutheria</taxon>
        <taxon>Euarchontoglires</taxon>
        <taxon>Glires</taxon>
        <taxon>Rodentia</taxon>
        <taxon>Myomorpha</taxon>
        <taxon>Muroidea</taxon>
        <taxon>Muridae</taxon>
        <taxon>Murinae</taxon>
        <taxon>Rattus</taxon>
    </lineage>
</organism>
<protein>
    <recommendedName>
        <fullName evidence="13">Vomeronasal type-1 receptor</fullName>
    </recommendedName>
</protein>
<dbReference type="InterPro" id="IPR004072">
    <property type="entry name" value="Vmron_rcpt_1"/>
</dbReference>
<reference evidence="15" key="2">
    <citation type="submission" date="2025-08" db="UniProtKB">
        <authorList>
            <consortium name="Ensembl"/>
        </authorList>
    </citation>
    <scope>IDENTIFICATION</scope>
    <source>
        <strain evidence="15">Brown Norway</strain>
    </source>
</reference>
<dbReference type="SUPFAM" id="SSF81321">
    <property type="entry name" value="Family A G protein-coupled receptor-like"/>
    <property type="match status" value="1"/>
</dbReference>
<feature type="transmembrane region" description="Helical" evidence="13">
    <location>
        <begin position="283"/>
        <end position="303"/>
    </location>
</feature>
<dbReference type="Pfam" id="PF03402">
    <property type="entry name" value="V1R"/>
    <property type="match status" value="1"/>
</dbReference>
<keyword evidence="4 13" id="KW-1003">Cell membrane</keyword>
<feature type="transmembrane region" description="Helical" evidence="13">
    <location>
        <begin position="253"/>
        <end position="277"/>
    </location>
</feature>
<comment type="similarity">
    <text evidence="3 13">Belongs to the G-protein coupled receptor 1 family.</text>
</comment>
<evidence type="ECO:0000256" key="9">
    <source>
        <dbReference type="ARBA" id="ARBA00023136"/>
    </source>
</evidence>
<evidence type="ECO:0000256" key="10">
    <source>
        <dbReference type="ARBA" id="ARBA00023157"/>
    </source>
</evidence>
<evidence type="ECO:0000313" key="15">
    <source>
        <dbReference type="Ensembl" id="ENSRNOP00000107233.1"/>
    </source>
</evidence>
<feature type="transmembrane region" description="Helical" evidence="13">
    <location>
        <begin position="207"/>
        <end position="225"/>
    </location>
</feature>
<keyword evidence="6 13" id="KW-0812">Transmembrane</keyword>
<evidence type="ECO:0000256" key="11">
    <source>
        <dbReference type="ARBA" id="ARBA00023170"/>
    </source>
</evidence>
<accession>A0ABK0L9Z9</accession>
<keyword evidence="9 13" id="KW-0472">Membrane</keyword>